<reference evidence="1" key="1">
    <citation type="submission" date="2022-10" db="EMBL/GenBank/DDBJ databases">
        <title>The WGS of Solirubrobacter phytolaccae KCTC 29190.</title>
        <authorList>
            <person name="Jiang Z."/>
        </authorList>
    </citation>
    <scope>NUCLEOTIDE SEQUENCE</scope>
    <source>
        <strain evidence="1">KCTC 29190</strain>
    </source>
</reference>
<dbReference type="EMBL" id="JAPDDP010000002">
    <property type="protein sequence ID" value="MDA0179039.1"/>
    <property type="molecule type" value="Genomic_DNA"/>
</dbReference>
<dbReference type="AlphaFoldDB" id="A0A9X3N3Q8"/>
<dbReference type="Proteomes" id="UP001147653">
    <property type="component" value="Unassembled WGS sequence"/>
</dbReference>
<name>A0A9X3N3Q8_9ACTN</name>
<keyword evidence="2" id="KW-1185">Reference proteome</keyword>
<accession>A0A9X3N3Q8</accession>
<sequence length="327" mass="34895">MRTLAVLLGLIATVAGAYGGFLLMREVGPGDLSNSYGRGTTAIDGNLLESRNFARVVEALERDLGPDGRISNLNVELLEATATGVVDGRRVSIRIDANGNSEKNEFGDALPTGTIPVSKIDPAALDVLREAAVKETGEPVKNVTLYGGNRQWTVYMLRGEPDSFVANLNGTGLRLSGEENPDPLGGAPDSLLRAKNLQKVLDAAAKEGSRLLDLTLWPERASVQVEKGGRAVSLQFGFDAELTSRDVNALNGAQTTSIPLSRVDARAVERMAKSKYAKGLKGAMYAILRPQPIEGTPQWLLYLPEGSDPPYITANLKGRGVSWPGRG</sequence>
<organism evidence="1 2">
    <name type="scientific">Solirubrobacter phytolaccae</name>
    <dbReference type="NCBI Taxonomy" id="1404360"/>
    <lineage>
        <taxon>Bacteria</taxon>
        <taxon>Bacillati</taxon>
        <taxon>Actinomycetota</taxon>
        <taxon>Thermoleophilia</taxon>
        <taxon>Solirubrobacterales</taxon>
        <taxon>Solirubrobacteraceae</taxon>
        <taxon>Solirubrobacter</taxon>
    </lineage>
</organism>
<comment type="caution">
    <text evidence="1">The sequence shown here is derived from an EMBL/GenBank/DDBJ whole genome shotgun (WGS) entry which is preliminary data.</text>
</comment>
<evidence type="ECO:0000313" key="2">
    <source>
        <dbReference type="Proteomes" id="UP001147653"/>
    </source>
</evidence>
<evidence type="ECO:0000313" key="1">
    <source>
        <dbReference type="EMBL" id="MDA0179039.1"/>
    </source>
</evidence>
<proteinExistence type="predicted"/>
<dbReference type="RefSeq" id="WP_270023306.1">
    <property type="nucleotide sequence ID" value="NZ_JAPDDP010000002.1"/>
</dbReference>
<protein>
    <submittedName>
        <fullName evidence="1">Uncharacterized protein</fullName>
    </submittedName>
</protein>
<gene>
    <name evidence="1" type="ORF">OJ997_01935</name>
</gene>